<evidence type="ECO:0000256" key="1">
    <source>
        <dbReference type="SAM" id="MobiDB-lite"/>
    </source>
</evidence>
<dbReference type="Proteomes" id="UP000054538">
    <property type="component" value="Unassembled WGS sequence"/>
</dbReference>
<evidence type="ECO:0000313" key="2">
    <source>
        <dbReference type="EMBL" id="KIK81774.1"/>
    </source>
</evidence>
<reference evidence="2 3" key="1">
    <citation type="submission" date="2014-04" db="EMBL/GenBank/DDBJ databases">
        <authorList>
            <consortium name="DOE Joint Genome Institute"/>
            <person name="Kuo A."/>
            <person name="Kohler A."/>
            <person name="Jargeat P."/>
            <person name="Nagy L.G."/>
            <person name="Floudas D."/>
            <person name="Copeland A."/>
            <person name="Barry K.W."/>
            <person name="Cichocki N."/>
            <person name="Veneault-Fourrey C."/>
            <person name="LaButti K."/>
            <person name="Lindquist E.A."/>
            <person name="Lipzen A."/>
            <person name="Lundell T."/>
            <person name="Morin E."/>
            <person name="Murat C."/>
            <person name="Sun H."/>
            <person name="Tunlid A."/>
            <person name="Henrissat B."/>
            <person name="Grigoriev I.V."/>
            <person name="Hibbett D.S."/>
            <person name="Martin F."/>
            <person name="Nordberg H.P."/>
            <person name="Cantor M.N."/>
            <person name="Hua S.X."/>
        </authorList>
    </citation>
    <scope>NUCLEOTIDE SEQUENCE [LARGE SCALE GENOMIC DNA]</scope>
    <source>
        <strain evidence="2 3">Ve08.2h10</strain>
    </source>
</reference>
<dbReference type="HOGENOM" id="CLU_1971271_0_0_1"/>
<sequence>MRSRDIPLPSFSLVLAQKQSHTSKAVRPRNRFQRASGLSSSHSRVVEDKLMRTVDDRLSNDTWQNSGHGQSSRISLPTIYEQDETAVTIDAALHHRALGHSVGRKRRISLTDTVIDLAIAVIRRFVQ</sequence>
<accession>A0A0D0DJH2</accession>
<feature type="region of interest" description="Disordered" evidence="1">
    <location>
        <begin position="19"/>
        <end position="40"/>
    </location>
</feature>
<dbReference type="InParanoid" id="A0A0D0DJH2"/>
<proteinExistence type="predicted"/>
<dbReference type="EMBL" id="KN825733">
    <property type="protein sequence ID" value="KIK81774.1"/>
    <property type="molecule type" value="Genomic_DNA"/>
</dbReference>
<dbReference type="OrthoDB" id="2627006at2759"/>
<protein>
    <submittedName>
        <fullName evidence="2">Uncharacterized protein</fullName>
    </submittedName>
</protein>
<name>A0A0D0DJH2_9AGAM</name>
<organism evidence="2 3">
    <name type="scientific">Paxillus rubicundulus Ve08.2h10</name>
    <dbReference type="NCBI Taxonomy" id="930991"/>
    <lineage>
        <taxon>Eukaryota</taxon>
        <taxon>Fungi</taxon>
        <taxon>Dikarya</taxon>
        <taxon>Basidiomycota</taxon>
        <taxon>Agaricomycotina</taxon>
        <taxon>Agaricomycetes</taxon>
        <taxon>Agaricomycetidae</taxon>
        <taxon>Boletales</taxon>
        <taxon>Paxilineae</taxon>
        <taxon>Paxillaceae</taxon>
        <taxon>Paxillus</taxon>
    </lineage>
</organism>
<evidence type="ECO:0000313" key="3">
    <source>
        <dbReference type="Proteomes" id="UP000054538"/>
    </source>
</evidence>
<keyword evidence="3" id="KW-1185">Reference proteome</keyword>
<dbReference type="AlphaFoldDB" id="A0A0D0DJH2"/>
<gene>
    <name evidence="2" type="ORF">PAXRUDRAFT_15059</name>
</gene>
<reference evidence="3" key="2">
    <citation type="submission" date="2015-01" db="EMBL/GenBank/DDBJ databases">
        <title>Evolutionary Origins and Diversification of the Mycorrhizal Mutualists.</title>
        <authorList>
            <consortium name="DOE Joint Genome Institute"/>
            <consortium name="Mycorrhizal Genomics Consortium"/>
            <person name="Kohler A."/>
            <person name="Kuo A."/>
            <person name="Nagy L.G."/>
            <person name="Floudas D."/>
            <person name="Copeland A."/>
            <person name="Barry K.W."/>
            <person name="Cichocki N."/>
            <person name="Veneault-Fourrey C."/>
            <person name="LaButti K."/>
            <person name="Lindquist E.A."/>
            <person name="Lipzen A."/>
            <person name="Lundell T."/>
            <person name="Morin E."/>
            <person name="Murat C."/>
            <person name="Riley R."/>
            <person name="Ohm R."/>
            <person name="Sun H."/>
            <person name="Tunlid A."/>
            <person name="Henrissat B."/>
            <person name="Grigoriev I.V."/>
            <person name="Hibbett D.S."/>
            <person name="Martin F."/>
        </authorList>
    </citation>
    <scope>NUCLEOTIDE SEQUENCE [LARGE SCALE GENOMIC DNA]</scope>
    <source>
        <strain evidence="3">Ve08.2h10</strain>
    </source>
</reference>